<accession>A0ABS1TJ75</accession>
<dbReference type="InterPro" id="IPR001387">
    <property type="entry name" value="Cro/C1-type_HTH"/>
</dbReference>
<comment type="caution">
    <text evidence="2">The sequence shown here is derived from an EMBL/GenBank/DDBJ whole genome shotgun (WGS) entry which is preliminary data.</text>
</comment>
<evidence type="ECO:0000259" key="1">
    <source>
        <dbReference type="PROSITE" id="PS50943"/>
    </source>
</evidence>
<dbReference type="SMART" id="SM00530">
    <property type="entry name" value="HTH_XRE"/>
    <property type="match status" value="1"/>
</dbReference>
<gene>
    <name evidence="2" type="ORF">JK635_03530</name>
</gene>
<dbReference type="SUPFAM" id="SSF47413">
    <property type="entry name" value="lambda repressor-like DNA-binding domains"/>
    <property type="match status" value="1"/>
</dbReference>
<proteinExistence type="predicted"/>
<dbReference type="Pfam" id="PF01381">
    <property type="entry name" value="HTH_3"/>
    <property type="match status" value="1"/>
</dbReference>
<feature type="domain" description="HTH cro/C1-type" evidence="1">
    <location>
        <begin position="6"/>
        <end position="60"/>
    </location>
</feature>
<evidence type="ECO:0000313" key="3">
    <source>
        <dbReference type="Proteomes" id="UP000623967"/>
    </source>
</evidence>
<dbReference type="Gene3D" id="1.10.260.40">
    <property type="entry name" value="lambda repressor-like DNA-binding domains"/>
    <property type="match status" value="1"/>
</dbReference>
<evidence type="ECO:0000313" key="2">
    <source>
        <dbReference type="EMBL" id="MBL4951312.1"/>
    </source>
</evidence>
<protein>
    <submittedName>
        <fullName evidence="2">Helix-turn-helix transcriptional regulator</fullName>
    </submittedName>
</protein>
<sequence length="76" mass="8573">MDVFVVKALRQNLGLSQSDFAREVGVKQQTISKVEAGVMPLSDRLKNRIIYRFNVKQDEIDAIKALKNIRNGGVNQ</sequence>
<dbReference type="InterPro" id="IPR010982">
    <property type="entry name" value="Lambda_DNA-bd_dom_sf"/>
</dbReference>
<dbReference type="PROSITE" id="PS50943">
    <property type="entry name" value="HTH_CROC1"/>
    <property type="match status" value="1"/>
</dbReference>
<dbReference type="RefSeq" id="WP_202652431.1">
    <property type="nucleotide sequence ID" value="NZ_JAESWB010000025.1"/>
</dbReference>
<reference evidence="2 3" key="1">
    <citation type="submission" date="2021-01" db="EMBL/GenBank/DDBJ databases">
        <title>Genome public.</title>
        <authorList>
            <person name="Liu C."/>
            <person name="Sun Q."/>
        </authorList>
    </citation>
    <scope>NUCLEOTIDE SEQUENCE [LARGE SCALE GENOMIC DNA]</scope>
    <source>
        <strain evidence="2 3">YIM B02564</strain>
    </source>
</reference>
<dbReference type="EMBL" id="JAESWB010000025">
    <property type="protein sequence ID" value="MBL4951312.1"/>
    <property type="molecule type" value="Genomic_DNA"/>
</dbReference>
<keyword evidence="3" id="KW-1185">Reference proteome</keyword>
<name>A0ABS1TJ75_9BACI</name>
<dbReference type="Proteomes" id="UP000623967">
    <property type="component" value="Unassembled WGS sequence"/>
</dbReference>
<dbReference type="CDD" id="cd00093">
    <property type="entry name" value="HTH_XRE"/>
    <property type="match status" value="1"/>
</dbReference>
<organism evidence="2 3">
    <name type="scientific">Neobacillus paridis</name>
    <dbReference type="NCBI Taxonomy" id="2803862"/>
    <lineage>
        <taxon>Bacteria</taxon>
        <taxon>Bacillati</taxon>
        <taxon>Bacillota</taxon>
        <taxon>Bacilli</taxon>
        <taxon>Bacillales</taxon>
        <taxon>Bacillaceae</taxon>
        <taxon>Neobacillus</taxon>
    </lineage>
</organism>